<dbReference type="InterPro" id="IPR018247">
    <property type="entry name" value="EF_Hand_1_Ca_BS"/>
</dbReference>
<evidence type="ECO:0000256" key="4">
    <source>
        <dbReference type="ARBA" id="ARBA00022837"/>
    </source>
</evidence>
<evidence type="ECO:0000313" key="9">
    <source>
        <dbReference type="EMBL" id="PKU32605.1"/>
    </source>
</evidence>
<dbReference type="EMBL" id="KZ511077">
    <property type="protein sequence ID" value="PKU32605.1"/>
    <property type="molecule type" value="Genomic_DNA"/>
</dbReference>
<dbReference type="SUPFAM" id="SSF47473">
    <property type="entry name" value="EF-hand"/>
    <property type="match status" value="1"/>
</dbReference>
<feature type="domain" description="EF-hand" evidence="7">
    <location>
        <begin position="65"/>
        <end position="100"/>
    </location>
</feature>
<dbReference type="Proteomes" id="UP000233556">
    <property type="component" value="Unassembled WGS sequence"/>
</dbReference>
<proteinExistence type="predicted"/>
<evidence type="ECO:0000256" key="6">
    <source>
        <dbReference type="SAM" id="MobiDB-lite"/>
    </source>
</evidence>
<dbReference type="GO" id="GO:0016020">
    <property type="term" value="C:membrane"/>
    <property type="evidence" value="ECO:0007669"/>
    <property type="project" value="TreeGrafter"/>
</dbReference>
<keyword evidence="3" id="KW-0479">Metal-binding</keyword>
<keyword evidence="4" id="KW-0106">Calcium</keyword>
<evidence type="ECO:0000256" key="5">
    <source>
        <dbReference type="ARBA" id="ARBA00023212"/>
    </source>
</evidence>
<dbReference type="PANTHER" id="PTHR23169:SF24">
    <property type="entry name" value="DYSTONIN"/>
    <property type="match status" value="1"/>
</dbReference>
<dbReference type="PROSITE" id="PS50222">
    <property type="entry name" value="EF_HAND_2"/>
    <property type="match status" value="1"/>
</dbReference>
<dbReference type="GO" id="GO:0005925">
    <property type="term" value="C:focal adhesion"/>
    <property type="evidence" value="ECO:0007669"/>
    <property type="project" value="TreeGrafter"/>
</dbReference>
<organism evidence="9 10">
    <name type="scientific">Limosa lapponica baueri</name>
    <dbReference type="NCBI Taxonomy" id="1758121"/>
    <lineage>
        <taxon>Eukaryota</taxon>
        <taxon>Metazoa</taxon>
        <taxon>Chordata</taxon>
        <taxon>Craniata</taxon>
        <taxon>Vertebrata</taxon>
        <taxon>Euteleostomi</taxon>
        <taxon>Archelosauria</taxon>
        <taxon>Archosauria</taxon>
        <taxon>Dinosauria</taxon>
        <taxon>Saurischia</taxon>
        <taxon>Theropoda</taxon>
        <taxon>Coelurosauria</taxon>
        <taxon>Aves</taxon>
        <taxon>Neognathae</taxon>
        <taxon>Neoaves</taxon>
        <taxon>Charadriiformes</taxon>
        <taxon>Scolopacidae</taxon>
        <taxon>Limosa</taxon>
    </lineage>
</organism>
<name>A0A2I0TFQ0_LIMLA</name>
<dbReference type="InterPro" id="IPR003108">
    <property type="entry name" value="GAR_dom"/>
</dbReference>
<dbReference type="InterPro" id="IPR043197">
    <property type="entry name" value="Plakin"/>
</dbReference>
<reference evidence="10" key="2">
    <citation type="submission" date="2017-12" db="EMBL/GenBank/DDBJ databases">
        <title>Genome sequence of the Bar-tailed Godwit (Limosa lapponica baueri).</title>
        <authorList>
            <person name="Lima N.C.B."/>
            <person name="Parody-Merino A.M."/>
            <person name="Battley P.F."/>
            <person name="Fidler A.E."/>
            <person name="Prosdocimi F."/>
        </authorList>
    </citation>
    <scope>NUCLEOTIDE SEQUENCE [LARGE SCALE GENOMIC DNA]</scope>
</reference>
<dbReference type="GO" id="GO:0005737">
    <property type="term" value="C:cytoplasm"/>
    <property type="evidence" value="ECO:0007669"/>
    <property type="project" value="TreeGrafter"/>
</dbReference>
<feature type="region of interest" description="Disordered" evidence="6">
    <location>
        <begin position="205"/>
        <end position="293"/>
    </location>
</feature>
<dbReference type="PANTHER" id="PTHR23169">
    <property type="entry name" value="ENVOPLAKIN"/>
    <property type="match status" value="1"/>
</dbReference>
<dbReference type="Gene3D" id="3.30.920.20">
    <property type="entry name" value="Gas2-like domain"/>
    <property type="match status" value="1"/>
</dbReference>
<feature type="compositionally biased region" description="Low complexity" evidence="6">
    <location>
        <begin position="265"/>
        <end position="277"/>
    </location>
</feature>
<dbReference type="InterPro" id="IPR036534">
    <property type="entry name" value="GAR_dom_sf"/>
</dbReference>
<dbReference type="InterPro" id="IPR011992">
    <property type="entry name" value="EF-hand-dom_pair"/>
</dbReference>
<dbReference type="GO" id="GO:0005509">
    <property type="term" value="F:calcium ion binding"/>
    <property type="evidence" value="ECO:0007669"/>
    <property type="project" value="InterPro"/>
</dbReference>
<evidence type="ECO:0000259" key="8">
    <source>
        <dbReference type="PROSITE" id="PS51460"/>
    </source>
</evidence>
<dbReference type="InterPro" id="IPR002048">
    <property type="entry name" value="EF_hand_dom"/>
</dbReference>
<sequence length="362" mass="40799">MEEKKAEVNKATSMGEAILAICHPDSITTIKNWITIIRARFEELREFANFDFDIWRKKYMRWMNHKKSRVMDFFRRIDKDQDGKITRQEFIDGILSSKQACISKRLFEIMLILLSAICTSRSGKNAAFFESIQLLLVQNSILFGDSQQLRLVRILRSTVMVRVGGGWMALDEFLVKNDPCRAKGRTNVELREKFILADGASQSMAAFRPRGRRSRPSSRGASPNRSTSLSSQAGQAAAPQAVATSTPKTPHHLTRNYGKPWLTNSKTSTPSKPPESSDYQGSSAEKPEELQADLEAEQEARLAAGQVAAEAVTHLTLTFQKSSLYAQICQRLFLLQADRHPEQVLGQDQPSLLKFQLPREGH</sequence>
<evidence type="ECO:0000256" key="1">
    <source>
        <dbReference type="ARBA" id="ARBA00004245"/>
    </source>
</evidence>
<keyword evidence="5" id="KW-0206">Cytoskeleton</keyword>
<evidence type="ECO:0000256" key="2">
    <source>
        <dbReference type="ARBA" id="ARBA00022490"/>
    </source>
</evidence>
<dbReference type="GO" id="GO:0008017">
    <property type="term" value="F:microtubule binding"/>
    <property type="evidence" value="ECO:0007669"/>
    <property type="project" value="InterPro"/>
</dbReference>
<dbReference type="GO" id="GO:0005198">
    <property type="term" value="F:structural molecule activity"/>
    <property type="evidence" value="ECO:0007669"/>
    <property type="project" value="TreeGrafter"/>
</dbReference>
<evidence type="ECO:0008006" key="11">
    <source>
        <dbReference type="Google" id="ProtNLM"/>
    </source>
</evidence>
<comment type="subcellular location">
    <subcellularLocation>
        <location evidence="1">Cytoplasm</location>
        <location evidence="1">Cytoskeleton</location>
    </subcellularLocation>
</comment>
<dbReference type="SUPFAM" id="SSF143575">
    <property type="entry name" value="GAS2 domain-like"/>
    <property type="match status" value="1"/>
</dbReference>
<dbReference type="Pfam" id="PF02187">
    <property type="entry name" value="GAS2"/>
    <property type="match status" value="1"/>
</dbReference>
<dbReference type="GO" id="GO:0045104">
    <property type="term" value="P:intermediate filament cytoskeleton organization"/>
    <property type="evidence" value="ECO:0007669"/>
    <property type="project" value="InterPro"/>
</dbReference>
<keyword evidence="2" id="KW-0963">Cytoplasm</keyword>
<protein>
    <recommendedName>
        <fullName evidence="11">Microtubule-actin cross-linking factor 1</fullName>
    </recommendedName>
</protein>
<dbReference type="OrthoDB" id="10016565at2759"/>
<dbReference type="AlphaFoldDB" id="A0A2I0TFQ0"/>
<dbReference type="GO" id="GO:0005882">
    <property type="term" value="C:intermediate filament"/>
    <property type="evidence" value="ECO:0007669"/>
    <property type="project" value="TreeGrafter"/>
</dbReference>
<dbReference type="SMART" id="SM00054">
    <property type="entry name" value="EFh"/>
    <property type="match status" value="1"/>
</dbReference>
<feature type="domain" description="GAR" evidence="8">
    <location>
        <begin position="93"/>
        <end position="181"/>
    </location>
</feature>
<dbReference type="Gene3D" id="1.10.238.10">
    <property type="entry name" value="EF-hand"/>
    <property type="match status" value="1"/>
</dbReference>
<gene>
    <name evidence="9" type="ORF">llap_17091</name>
</gene>
<dbReference type="PROSITE" id="PS00018">
    <property type="entry name" value="EF_HAND_1"/>
    <property type="match status" value="1"/>
</dbReference>
<dbReference type="PROSITE" id="PS51460">
    <property type="entry name" value="GAR"/>
    <property type="match status" value="1"/>
</dbReference>
<dbReference type="Pfam" id="PF00036">
    <property type="entry name" value="EF-hand_1"/>
    <property type="match status" value="1"/>
</dbReference>
<reference evidence="10" key="1">
    <citation type="submission" date="2017-11" db="EMBL/GenBank/DDBJ databases">
        <authorList>
            <person name="Lima N.C."/>
            <person name="Parody-Merino A.M."/>
            <person name="Battley P.F."/>
            <person name="Fidler A.E."/>
            <person name="Prosdocimi F."/>
        </authorList>
    </citation>
    <scope>NUCLEOTIDE SEQUENCE [LARGE SCALE GENOMIC DNA]</scope>
</reference>
<accession>A0A2I0TFQ0</accession>
<evidence type="ECO:0000313" key="10">
    <source>
        <dbReference type="Proteomes" id="UP000233556"/>
    </source>
</evidence>
<evidence type="ECO:0000259" key="7">
    <source>
        <dbReference type="PROSITE" id="PS50222"/>
    </source>
</evidence>
<evidence type="ECO:0000256" key="3">
    <source>
        <dbReference type="ARBA" id="ARBA00022723"/>
    </source>
</evidence>
<dbReference type="GO" id="GO:0031581">
    <property type="term" value="P:hemidesmosome assembly"/>
    <property type="evidence" value="ECO:0007669"/>
    <property type="project" value="TreeGrafter"/>
</dbReference>
<dbReference type="GO" id="GO:0030056">
    <property type="term" value="C:hemidesmosome"/>
    <property type="evidence" value="ECO:0007669"/>
    <property type="project" value="TreeGrafter"/>
</dbReference>
<keyword evidence="10" id="KW-1185">Reference proteome</keyword>
<dbReference type="GO" id="GO:0042060">
    <property type="term" value="P:wound healing"/>
    <property type="evidence" value="ECO:0007669"/>
    <property type="project" value="TreeGrafter"/>
</dbReference>
<feature type="compositionally biased region" description="Low complexity" evidence="6">
    <location>
        <begin position="217"/>
        <end position="246"/>
    </location>
</feature>
<dbReference type="SMART" id="SM00243">
    <property type="entry name" value="GAS2"/>
    <property type="match status" value="1"/>
</dbReference>